<feature type="region of interest" description="Disordered" evidence="1">
    <location>
        <begin position="1"/>
        <end position="24"/>
    </location>
</feature>
<comment type="caution">
    <text evidence="2">The sequence shown here is derived from an EMBL/GenBank/DDBJ whole genome shotgun (WGS) entry which is preliminary data.</text>
</comment>
<accession>A0A0V0QEI9</accession>
<proteinExistence type="predicted"/>
<dbReference type="AlphaFoldDB" id="A0A0V0QEI9"/>
<feature type="region of interest" description="Disordered" evidence="1">
    <location>
        <begin position="123"/>
        <end position="144"/>
    </location>
</feature>
<gene>
    <name evidence="2" type="ORF">PPERSA_12798</name>
</gene>
<evidence type="ECO:0000313" key="3">
    <source>
        <dbReference type="Proteomes" id="UP000054937"/>
    </source>
</evidence>
<evidence type="ECO:0000256" key="1">
    <source>
        <dbReference type="SAM" id="MobiDB-lite"/>
    </source>
</evidence>
<evidence type="ECO:0000313" key="2">
    <source>
        <dbReference type="EMBL" id="KRX00579.1"/>
    </source>
</evidence>
<dbReference type="EMBL" id="LDAU01000184">
    <property type="protein sequence ID" value="KRX00579.1"/>
    <property type="molecule type" value="Genomic_DNA"/>
</dbReference>
<name>A0A0V0QEI9_PSEPJ</name>
<organism evidence="2 3">
    <name type="scientific">Pseudocohnilembus persalinus</name>
    <name type="common">Ciliate</name>
    <dbReference type="NCBI Taxonomy" id="266149"/>
    <lineage>
        <taxon>Eukaryota</taxon>
        <taxon>Sar</taxon>
        <taxon>Alveolata</taxon>
        <taxon>Ciliophora</taxon>
        <taxon>Intramacronucleata</taxon>
        <taxon>Oligohymenophorea</taxon>
        <taxon>Scuticociliatia</taxon>
        <taxon>Philasterida</taxon>
        <taxon>Pseudocohnilembidae</taxon>
        <taxon>Pseudocohnilembus</taxon>
    </lineage>
</organism>
<reference evidence="2 3" key="1">
    <citation type="journal article" date="2015" name="Sci. Rep.">
        <title>Genome of the facultative scuticociliatosis pathogen Pseudocohnilembus persalinus provides insight into its virulence through horizontal gene transfer.</title>
        <authorList>
            <person name="Xiong J."/>
            <person name="Wang G."/>
            <person name="Cheng J."/>
            <person name="Tian M."/>
            <person name="Pan X."/>
            <person name="Warren A."/>
            <person name="Jiang C."/>
            <person name="Yuan D."/>
            <person name="Miao W."/>
        </authorList>
    </citation>
    <scope>NUCLEOTIDE SEQUENCE [LARGE SCALE GENOMIC DNA]</scope>
    <source>
        <strain evidence="2">36N120E</strain>
    </source>
</reference>
<sequence>MEESLLTNSNNKYKIPNNQLDSQQNSYYDKSKFQNNYSNYYQSNGQDGYYIQSLRSQNVVDRNEMQFLLMLNQLIIIITMFAENQFDYDQFSKITEIQNDNEKEENLTDQDIKYQQYDQKFINDQKNQKQNKNSEKEVEQKSLI</sequence>
<dbReference type="Proteomes" id="UP000054937">
    <property type="component" value="Unassembled WGS sequence"/>
</dbReference>
<keyword evidence="3" id="KW-1185">Reference proteome</keyword>
<protein>
    <submittedName>
        <fullName evidence="2">Uncharacterized protein</fullName>
    </submittedName>
</protein>
<dbReference type="InParanoid" id="A0A0V0QEI9"/>